<evidence type="ECO:0000256" key="4">
    <source>
        <dbReference type="RuleBase" id="RU000499"/>
    </source>
</evidence>
<dbReference type="PANTHER" id="PTHR11592">
    <property type="entry name" value="GLUTATHIONE PEROXIDASE"/>
    <property type="match status" value="1"/>
</dbReference>
<dbReference type="EMBL" id="LXXM01000172">
    <property type="protein sequence ID" value="PZS91899.1"/>
    <property type="molecule type" value="Genomic_DNA"/>
</dbReference>
<dbReference type="Gene3D" id="3.40.30.10">
    <property type="entry name" value="Glutaredoxin"/>
    <property type="match status" value="1"/>
</dbReference>
<dbReference type="AlphaFoldDB" id="A0A2W6IZC1"/>
<accession>A0A2W6IZC1</accession>
<dbReference type="GO" id="GO:0034599">
    <property type="term" value="P:cellular response to oxidative stress"/>
    <property type="evidence" value="ECO:0007669"/>
    <property type="project" value="TreeGrafter"/>
</dbReference>
<gene>
    <name evidence="5" type="ORF">A7X83_07500</name>
</gene>
<evidence type="ECO:0000313" key="5">
    <source>
        <dbReference type="EMBL" id="PZS91899.1"/>
    </source>
</evidence>
<dbReference type="FunFam" id="3.40.30.10:FF:000010">
    <property type="entry name" value="Glutathione peroxidase"/>
    <property type="match status" value="1"/>
</dbReference>
<dbReference type="Proteomes" id="UP000249614">
    <property type="component" value="Unassembled WGS sequence"/>
</dbReference>
<dbReference type="PROSITE" id="PS51355">
    <property type="entry name" value="GLUTATHIONE_PEROXID_3"/>
    <property type="match status" value="1"/>
</dbReference>
<evidence type="ECO:0000256" key="3">
    <source>
        <dbReference type="ARBA" id="ARBA00023002"/>
    </source>
</evidence>
<proteinExistence type="inferred from homology"/>
<sequence>MTTAYDFSFNDLDGQPQALERYRGKALLLVNVASKCGFTPQYEGLEALWREYGPRGLVVIGFPCDQFGHQEPGNAEEIRSFCSLTYAVDFPLSEKIQVNGDGAHPLWKWLKAEKTGLLGLSAIKWNFSKFLIGRQGQVLGRYAPTDKPESLRGDVEKALQP</sequence>
<protein>
    <recommendedName>
        <fullName evidence="4">Glutathione peroxidase</fullName>
    </recommendedName>
</protein>
<reference evidence="5 6" key="1">
    <citation type="submission" date="2016-05" db="EMBL/GenBank/DDBJ databases">
        <authorList>
            <person name="Lavstsen T."/>
            <person name="Jespersen J.S."/>
        </authorList>
    </citation>
    <scope>NUCLEOTIDE SEQUENCE [LARGE SCALE GENOMIC DNA]</scope>
    <source>
        <strain evidence="5 6">SM-5815</strain>
    </source>
</reference>
<dbReference type="Pfam" id="PF00255">
    <property type="entry name" value="GSHPx"/>
    <property type="match status" value="1"/>
</dbReference>
<dbReference type="PROSITE" id="PS00460">
    <property type="entry name" value="GLUTATHIONE_PEROXID_1"/>
    <property type="match status" value="1"/>
</dbReference>
<dbReference type="GO" id="GO:0004601">
    <property type="term" value="F:peroxidase activity"/>
    <property type="evidence" value="ECO:0007669"/>
    <property type="project" value="UniProtKB-KW"/>
</dbReference>
<dbReference type="PRINTS" id="PR01011">
    <property type="entry name" value="GLUTPROXDASE"/>
</dbReference>
<dbReference type="InterPro" id="IPR036249">
    <property type="entry name" value="Thioredoxin-like_sf"/>
</dbReference>
<dbReference type="PANTHER" id="PTHR11592:SF78">
    <property type="entry name" value="GLUTATHIONE PEROXIDASE"/>
    <property type="match status" value="1"/>
</dbReference>
<evidence type="ECO:0000313" key="6">
    <source>
        <dbReference type="Proteomes" id="UP000249614"/>
    </source>
</evidence>
<evidence type="ECO:0000256" key="2">
    <source>
        <dbReference type="ARBA" id="ARBA00022559"/>
    </source>
</evidence>
<keyword evidence="2 4" id="KW-0575">Peroxidase</keyword>
<keyword evidence="3 4" id="KW-0560">Oxidoreductase</keyword>
<dbReference type="InterPro" id="IPR029759">
    <property type="entry name" value="GPX_AS"/>
</dbReference>
<dbReference type="PIRSF" id="PIRSF000303">
    <property type="entry name" value="Glutathion_perox"/>
    <property type="match status" value="1"/>
</dbReference>
<organism evidence="5 6">
    <name type="scientific">Stenotrophomonas maltophilia</name>
    <name type="common">Pseudomonas maltophilia</name>
    <name type="synonym">Xanthomonas maltophilia</name>
    <dbReference type="NCBI Taxonomy" id="40324"/>
    <lineage>
        <taxon>Bacteria</taxon>
        <taxon>Pseudomonadati</taxon>
        <taxon>Pseudomonadota</taxon>
        <taxon>Gammaproteobacteria</taxon>
        <taxon>Lysobacterales</taxon>
        <taxon>Lysobacteraceae</taxon>
        <taxon>Stenotrophomonas</taxon>
        <taxon>Stenotrophomonas maltophilia group</taxon>
    </lineage>
</organism>
<dbReference type="CDD" id="cd00340">
    <property type="entry name" value="GSH_Peroxidase"/>
    <property type="match status" value="1"/>
</dbReference>
<comment type="caution">
    <text evidence="5">The sequence shown here is derived from an EMBL/GenBank/DDBJ whole genome shotgun (WGS) entry which is preliminary data.</text>
</comment>
<name>A0A2W6IZC1_STEMA</name>
<dbReference type="InterPro" id="IPR000889">
    <property type="entry name" value="Glutathione_peroxidase"/>
</dbReference>
<comment type="similarity">
    <text evidence="1 4">Belongs to the glutathione peroxidase family.</text>
</comment>
<dbReference type="SUPFAM" id="SSF52833">
    <property type="entry name" value="Thioredoxin-like"/>
    <property type="match status" value="1"/>
</dbReference>
<evidence type="ECO:0000256" key="1">
    <source>
        <dbReference type="ARBA" id="ARBA00006926"/>
    </source>
</evidence>
<dbReference type="RefSeq" id="WP_111112308.1">
    <property type="nucleotide sequence ID" value="NZ_LXXL01000130.1"/>
</dbReference>